<sequence>MLPQKMKVSEKAFNSLRRLQNNTGLTVNIGARLAFFASIERSFTWTGEDIQLTQRELDKYTWLGDYGDVIEMLLKQKYPKLGAKDYYKAWGSHVDDGATTIEGTPNITRLITSA</sequence>
<dbReference type="NCBIfam" id="TIGR03184">
    <property type="entry name" value="DNA_S_dndE"/>
    <property type="match status" value="1"/>
</dbReference>
<protein>
    <recommendedName>
        <fullName evidence="3">DNA sulfur modification protein DndE</fullName>
    </recommendedName>
</protein>
<organism evidence="1 2">
    <name type="scientific">Halioxenophilus aromaticivorans</name>
    <dbReference type="NCBI Taxonomy" id="1306992"/>
    <lineage>
        <taxon>Bacteria</taxon>
        <taxon>Pseudomonadati</taxon>
        <taxon>Pseudomonadota</taxon>
        <taxon>Gammaproteobacteria</taxon>
        <taxon>Alteromonadales</taxon>
        <taxon>Alteromonadaceae</taxon>
        <taxon>Halioxenophilus</taxon>
    </lineage>
</organism>
<dbReference type="InterPro" id="IPR014969">
    <property type="entry name" value="DNA_S_DndE"/>
</dbReference>
<reference evidence="2" key="1">
    <citation type="journal article" date="2019" name="Int. J. Syst. Evol. Microbiol.">
        <title>The Global Catalogue of Microorganisms (GCM) 10K type strain sequencing project: providing services to taxonomists for standard genome sequencing and annotation.</title>
        <authorList>
            <consortium name="The Broad Institute Genomics Platform"/>
            <consortium name="The Broad Institute Genome Sequencing Center for Infectious Disease"/>
            <person name="Wu L."/>
            <person name="Ma J."/>
        </authorList>
    </citation>
    <scope>NUCLEOTIDE SEQUENCE [LARGE SCALE GENOMIC DNA]</scope>
    <source>
        <strain evidence="2">JCM 19134</strain>
    </source>
</reference>
<dbReference type="Pfam" id="PF08870">
    <property type="entry name" value="DndE"/>
    <property type="match status" value="1"/>
</dbReference>
<dbReference type="AlphaFoldDB" id="A0AAV3U8Q0"/>
<gene>
    <name evidence="1" type="ORF">GCM10025791_43990</name>
</gene>
<name>A0AAV3U8Q0_9ALTE</name>
<dbReference type="Proteomes" id="UP001409585">
    <property type="component" value="Unassembled WGS sequence"/>
</dbReference>
<proteinExistence type="predicted"/>
<dbReference type="InterPro" id="IPR038472">
    <property type="entry name" value="DndE_sf"/>
</dbReference>
<evidence type="ECO:0000313" key="2">
    <source>
        <dbReference type="Proteomes" id="UP001409585"/>
    </source>
</evidence>
<comment type="caution">
    <text evidence="1">The sequence shown here is derived from an EMBL/GenBank/DDBJ whole genome shotgun (WGS) entry which is preliminary data.</text>
</comment>
<evidence type="ECO:0000313" key="1">
    <source>
        <dbReference type="EMBL" id="GAA4958471.1"/>
    </source>
</evidence>
<evidence type="ECO:0008006" key="3">
    <source>
        <dbReference type="Google" id="ProtNLM"/>
    </source>
</evidence>
<keyword evidence="2" id="KW-1185">Reference proteome</keyword>
<accession>A0AAV3U8Q0</accession>
<dbReference type="RefSeq" id="WP_345427377.1">
    <property type="nucleotide sequence ID" value="NZ_AP031496.1"/>
</dbReference>
<dbReference type="Gene3D" id="1.10.1220.160">
    <property type="entry name" value="DNA sulphur modification protein DndE"/>
    <property type="match status" value="1"/>
</dbReference>
<dbReference type="EMBL" id="BAABLX010000076">
    <property type="protein sequence ID" value="GAA4958471.1"/>
    <property type="molecule type" value="Genomic_DNA"/>
</dbReference>